<reference evidence="1 2" key="1">
    <citation type="submission" date="2020-08" db="EMBL/GenBank/DDBJ databases">
        <title>Genomic Encyclopedia of Type Strains, Phase IV (KMG-IV): sequencing the most valuable type-strain genomes for metagenomic binning, comparative biology and taxonomic classification.</title>
        <authorList>
            <person name="Goeker M."/>
        </authorList>
    </citation>
    <scope>NUCLEOTIDE SEQUENCE [LARGE SCALE GENOMIC DNA]</scope>
    <source>
        <strain evidence="1 2">DSM 100039</strain>
    </source>
</reference>
<sequence>MFKGRQVDTICDPAADSNDLPDGIPIKNRTRFRELTGRDWFRLGITVRIQWNTHFSHAGVWTALRQIRPGPRRRLDTTVTESWTFNVLENHSMYLRTKAIPAVIGISAFLAASLRSLASEPFDLSPEQSARPRTEKDPALIGSIPEHFKFVEDGAFTVAISPSGTPPIATYATDAATVIGADPDIVQLIADKLGRKLNLVPVRSGVGSLSGNLRNGRKEGRSQCLGKLHVRKIVSNRRHRLRSIPSVHTT</sequence>
<name>A0A841PGC4_9HYPH</name>
<dbReference type="AlphaFoldDB" id="A0A841PGC4"/>
<comment type="caution">
    <text evidence="1">The sequence shown here is derived from an EMBL/GenBank/DDBJ whole genome shotgun (WGS) entry which is preliminary data.</text>
</comment>
<evidence type="ECO:0000313" key="1">
    <source>
        <dbReference type="EMBL" id="MBB6414237.1"/>
    </source>
</evidence>
<evidence type="ECO:0000313" key="2">
    <source>
        <dbReference type="Proteomes" id="UP000556329"/>
    </source>
</evidence>
<proteinExistence type="predicted"/>
<dbReference type="EMBL" id="JACHEF010000016">
    <property type="protein sequence ID" value="MBB6414237.1"/>
    <property type="molecule type" value="Genomic_DNA"/>
</dbReference>
<keyword evidence="2" id="KW-1185">Reference proteome</keyword>
<accession>A0A841PGC4</accession>
<organism evidence="1 2">
    <name type="scientific">Mesorhizobium sangaii</name>
    <dbReference type="NCBI Taxonomy" id="505389"/>
    <lineage>
        <taxon>Bacteria</taxon>
        <taxon>Pseudomonadati</taxon>
        <taxon>Pseudomonadota</taxon>
        <taxon>Alphaproteobacteria</taxon>
        <taxon>Hyphomicrobiales</taxon>
        <taxon>Phyllobacteriaceae</taxon>
        <taxon>Mesorhizobium</taxon>
    </lineage>
</organism>
<gene>
    <name evidence="1" type="ORF">HNQ71_006946</name>
</gene>
<dbReference type="RefSeq" id="WP_184879157.1">
    <property type="nucleotide sequence ID" value="NZ_JACHEF010000016.1"/>
</dbReference>
<protein>
    <submittedName>
        <fullName evidence="1">Uncharacterized protein</fullName>
    </submittedName>
</protein>
<dbReference type="Proteomes" id="UP000556329">
    <property type="component" value="Unassembled WGS sequence"/>
</dbReference>